<accession>A0ABS8V800</accession>
<proteinExistence type="predicted"/>
<reference evidence="1 2" key="1">
    <citation type="journal article" date="2021" name="BMC Genomics">
        <title>Datura genome reveals duplications of psychoactive alkaloid biosynthetic genes and high mutation rate following tissue culture.</title>
        <authorList>
            <person name="Rajewski A."/>
            <person name="Carter-House D."/>
            <person name="Stajich J."/>
            <person name="Litt A."/>
        </authorList>
    </citation>
    <scope>NUCLEOTIDE SEQUENCE [LARGE SCALE GENOMIC DNA]</scope>
    <source>
        <strain evidence="1">AR-01</strain>
    </source>
</reference>
<evidence type="ECO:0000313" key="1">
    <source>
        <dbReference type="EMBL" id="MCD9642517.1"/>
    </source>
</evidence>
<dbReference type="EMBL" id="JACEIK010003637">
    <property type="protein sequence ID" value="MCD9642517.1"/>
    <property type="molecule type" value="Genomic_DNA"/>
</dbReference>
<protein>
    <submittedName>
        <fullName evidence="1">Uncharacterized protein</fullName>
    </submittedName>
</protein>
<comment type="caution">
    <text evidence="1">The sequence shown here is derived from an EMBL/GenBank/DDBJ whole genome shotgun (WGS) entry which is preliminary data.</text>
</comment>
<dbReference type="Proteomes" id="UP000823775">
    <property type="component" value="Unassembled WGS sequence"/>
</dbReference>
<organism evidence="1 2">
    <name type="scientific">Datura stramonium</name>
    <name type="common">Jimsonweed</name>
    <name type="synonym">Common thornapple</name>
    <dbReference type="NCBI Taxonomy" id="4076"/>
    <lineage>
        <taxon>Eukaryota</taxon>
        <taxon>Viridiplantae</taxon>
        <taxon>Streptophyta</taxon>
        <taxon>Embryophyta</taxon>
        <taxon>Tracheophyta</taxon>
        <taxon>Spermatophyta</taxon>
        <taxon>Magnoliopsida</taxon>
        <taxon>eudicotyledons</taxon>
        <taxon>Gunneridae</taxon>
        <taxon>Pentapetalae</taxon>
        <taxon>asterids</taxon>
        <taxon>lamiids</taxon>
        <taxon>Solanales</taxon>
        <taxon>Solanaceae</taxon>
        <taxon>Solanoideae</taxon>
        <taxon>Datureae</taxon>
        <taxon>Datura</taxon>
    </lineage>
</organism>
<evidence type="ECO:0000313" key="2">
    <source>
        <dbReference type="Proteomes" id="UP000823775"/>
    </source>
</evidence>
<keyword evidence="2" id="KW-1185">Reference proteome</keyword>
<name>A0ABS8V800_DATST</name>
<gene>
    <name evidence="1" type="ORF">HAX54_029358</name>
</gene>
<sequence>MRCFVDDVINWVLFGCQQYILSFSFDPNFCLEISCLLVILQSPVIWGQIAYSKIWVFCTFQSINTQVGPHLILYLSELCWVEHCL</sequence>